<evidence type="ECO:0000313" key="1">
    <source>
        <dbReference type="EMBL" id="MDC0717263.1"/>
    </source>
</evidence>
<proteinExistence type="predicted"/>
<dbReference type="Proteomes" id="UP001221686">
    <property type="component" value="Unassembled WGS sequence"/>
</dbReference>
<protein>
    <recommendedName>
        <fullName evidence="3">Lipoprotein</fullName>
    </recommendedName>
</protein>
<keyword evidence="2" id="KW-1185">Reference proteome</keyword>
<evidence type="ECO:0000313" key="2">
    <source>
        <dbReference type="Proteomes" id="UP001221686"/>
    </source>
</evidence>
<reference evidence="1 2" key="1">
    <citation type="submission" date="2022-11" db="EMBL/GenBank/DDBJ databases">
        <title>Minimal conservation of predation-associated metabolite biosynthetic gene clusters underscores biosynthetic potential of Myxococcota including descriptions for ten novel species: Archangium lansinium sp. nov., Myxococcus landrumus sp. nov., Nannocystis bai.</title>
        <authorList>
            <person name="Ahearne A."/>
            <person name="Stevens C."/>
            <person name="Dowd S."/>
        </authorList>
    </citation>
    <scope>NUCLEOTIDE SEQUENCE [LARGE SCALE GENOMIC DNA]</scope>
    <source>
        <strain evidence="1 2">BB15-2</strain>
    </source>
</reference>
<dbReference type="RefSeq" id="WP_272085749.1">
    <property type="nucleotide sequence ID" value="NZ_JAQNDL010000001.1"/>
</dbReference>
<evidence type="ECO:0008006" key="3">
    <source>
        <dbReference type="Google" id="ProtNLM"/>
    </source>
</evidence>
<sequence length="183" mass="19458">MSNFGGLMGCTIAGLLMTGGCAPPTEPAPGGEPDMSVQYVVAGRPIETDEGLYVLEFSPFPNSNFAWPSVPGRTRVALDVRTGPDFMDDDDESTMETPTYPLMLTFEAVDPPTGATASAFFPEGWPTNSEGTQWTLALDLSEPGDWVLPISVADGDGHIDRVRVTFRVVAPTPPDGRPARVPG</sequence>
<gene>
    <name evidence="1" type="ORF">POL25_10195</name>
</gene>
<comment type="caution">
    <text evidence="1">The sequence shown here is derived from an EMBL/GenBank/DDBJ whole genome shotgun (WGS) entry which is preliminary data.</text>
</comment>
<name>A0ABT5DUE0_9BACT</name>
<accession>A0ABT5DUE0</accession>
<dbReference type="EMBL" id="JAQNDL010000001">
    <property type="protein sequence ID" value="MDC0717263.1"/>
    <property type="molecule type" value="Genomic_DNA"/>
</dbReference>
<organism evidence="1 2">
    <name type="scientific">Nannocystis bainbridge</name>
    <dbReference type="NCBI Taxonomy" id="2995303"/>
    <lineage>
        <taxon>Bacteria</taxon>
        <taxon>Pseudomonadati</taxon>
        <taxon>Myxococcota</taxon>
        <taxon>Polyangia</taxon>
        <taxon>Nannocystales</taxon>
        <taxon>Nannocystaceae</taxon>
        <taxon>Nannocystis</taxon>
    </lineage>
</organism>